<accession>A0ABN9WBL5</accession>
<evidence type="ECO:0000313" key="3">
    <source>
        <dbReference type="Proteomes" id="UP001189429"/>
    </source>
</evidence>
<dbReference type="Gene3D" id="3.30.420.10">
    <property type="entry name" value="Ribonuclease H-like superfamily/Ribonuclease H"/>
    <property type="match status" value="1"/>
</dbReference>
<name>A0ABN9WBL5_9DINO</name>
<feature type="non-terminal residue" evidence="2">
    <location>
        <position position="1"/>
    </location>
</feature>
<feature type="region of interest" description="Disordered" evidence="1">
    <location>
        <begin position="239"/>
        <end position="272"/>
    </location>
</feature>
<dbReference type="InterPro" id="IPR012337">
    <property type="entry name" value="RNaseH-like_sf"/>
</dbReference>
<comment type="caution">
    <text evidence="2">The sequence shown here is derived from an EMBL/GenBank/DDBJ whole genome shotgun (WGS) entry which is preliminary data.</text>
</comment>
<gene>
    <name evidence="2" type="ORF">PCOR1329_LOCUS64817</name>
</gene>
<organism evidence="2 3">
    <name type="scientific">Prorocentrum cordatum</name>
    <dbReference type="NCBI Taxonomy" id="2364126"/>
    <lineage>
        <taxon>Eukaryota</taxon>
        <taxon>Sar</taxon>
        <taxon>Alveolata</taxon>
        <taxon>Dinophyceae</taxon>
        <taxon>Prorocentrales</taxon>
        <taxon>Prorocentraceae</taxon>
        <taxon>Prorocentrum</taxon>
    </lineage>
</organism>
<dbReference type="SUPFAM" id="SSF53098">
    <property type="entry name" value="Ribonuclease H-like"/>
    <property type="match status" value="1"/>
</dbReference>
<dbReference type="Proteomes" id="UP001189429">
    <property type="component" value="Unassembled WGS sequence"/>
</dbReference>
<proteinExistence type="predicted"/>
<dbReference type="EMBL" id="CAUYUJ010018281">
    <property type="protein sequence ID" value="CAK0882246.1"/>
    <property type="molecule type" value="Genomic_DNA"/>
</dbReference>
<dbReference type="InterPro" id="IPR036397">
    <property type="entry name" value="RNaseH_sf"/>
</dbReference>
<protein>
    <recommendedName>
        <fullName evidence="4">RNase H type-1 domain-containing protein</fullName>
    </recommendedName>
</protein>
<feature type="compositionally biased region" description="Basic and acidic residues" evidence="1">
    <location>
        <begin position="239"/>
        <end position="258"/>
    </location>
</feature>
<feature type="compositionally biased region" description="Basic and acidic residues" evidence="1">
    <location>
        <begin position="372"/>
        <end position="382"/>
    </location>
</feature>
<evidence type="ECO:0008006" key="4">
    <source>
        <dbReference type="Google" id="ProtNLM"/>
    </source>
</evidence>
<feature type="region of interest" description="Disordered" evidence="1">
    <location>
        <begin position="304"/>
        <end position="332"/>
    </location>
</feature>
<sequence length="382" mass="40706">AYNYAGPAVEEAHIDCSSTVSCLRRGRAYATAPNRATAHLWSRIHAAFEPGSFAVRKVPAHCNRQAVLDGHLTEAQRRGNDHTDRLAKMGARLHAVDSQAIGEHHALAEEVHELSRWIGQAAVIWQGISEKNSEGLPDAGERRQVRFEVPPHSQVPPADQEEEGPDPKRPRLESARSAGSAAALSASAAAFSILGHALSYACSGDGEQTQELVVCTKCGAHMVLGGRSGAKPRLKEPCLADKTDKSGRNQRSLWERGLHFGGRPRSAKQRQKNLAIPSLRAQGPVLADAQERYLEWLGATADALTPPGGGDRAPGASGEPAPEALASAAGGRGAGVREDLLAAYGLSKAELAARAEAAVSAIERRRVRRRTDRLGARSEDSD</sequence>
<feature type="region of interest" description="Disordered" evidence="1">
    <location>
        <begin position="362"/>
        <end position="382"/>
    </location>
</feature>
<feature type="compositionally biased region" description="Low complexity" evidence="1">
    <location>
        <begin position="313"/>
        <end position="329"/>
    </location>
</feature>
<feature type="region of interest" description="Disordered" evidence="1">
    <location>
        <begin position="147"/>
        <end position="177"/>
    </location>
</feature>
<reference evidence="2" key="1">
    <citation type="submission" date="2023-10" db="EMBL/GenBank/DDBJ databases">
        <authorList>
            <person name="Chen Y."/>
            <person name="Shah S."/>
            <person name="Dougan E. K."/>
            <person name="Thang M."/>
            <person name="Chan C."/>
        </authorList>
    </citation>
    <scope>NUCLEOTIDE SEQUENCE [LARGE SCALE GENOMIC DNA]</scope>
</reference>
<keyword evidence="3" id="KW-1185">Reference proteome</keyword>
<evidence type="ECO:0000256" key="1">
    <source>
        <dbReference type="SAM" id="MobiDB-lite"/>
    </source>
</evidence>
<feature type="compositionally biased region" description="Basic and acidic residues" evidence="1">
    <location>
        <begin position="165"/>
        <end position="174"/>
    </location>
</feature>
<evidence type="ECO:0000313" key="2">
    <source>
        <dbReference type="EMBL" id="CAK0882246.1"/>
    </source>
</evidence>